<comment type="caution">
    <text evidence="2">The sequence shown here is derived from an EMBL/GenBank/DDBJ whole genome shotgun (WGS) entry which is preliminary data.</text>
</comment>
<keyword evidence="1" id="KW-0472">Membrane</keyword>
<feature type="transmembrane region" description="Helical" evidence="1">
    <location>
        <begin position="82"/>
        <end position="103"/>
    </location>
</feature>
<evidence type="ECO:0000256" key="1">
    <source>
        <dbReference type="SAM" id="Phobius"/>
    </source>
</evidence>
<evidence type="ECO:0000313" key="3">
    <source>
        <dbReference type="Proteomes" id="UP000548476"/>
    </source>
</evidence>
<dbReference type="Proteomes" id="UP000548476">
    <property type="component" value="Unassembled WGS sequence"/>
</dbReference>
<keyword evidence="1" id="KW-1133">Transmembrane helix</keyword>
<keyword evidence="3" id="KW-1185">Reference proteome</keyword>
<sequence>MTTRLYTRRRLHDQRRHDPLYLLALIATLVFAITTSPAAARLFTFTIFIPILCGFAAHNEVKLVLAWRVEYWKSPYRHYPGLLAWRVLLLVTLPNVAAPAFLIGAMTHRFEPRALWTYAVFALVLTLTYSAFAVAFTAFGRSGLIAFAVYVLGFENLLCHFLAWPRWFSIREWATSATELLPTGHLLPPTVLPGVVGIALLLVFGTLGLLWSGGNILYARWLKNGGTADDFPGSLT</sequence>
<dbReference type="EMBL" id="JACHGT010000011">
    <property type="protein sequence ID" value="MBB6037031.1"/>
    <property type="molecule type" value="Genomic_DNA"/>
</dbReference>
<dbReference type="AlphaFoldDB" id="A0A841FI62"/>
<feature type="transmembrane region" description="Helical" evidence="1">
    <location>
        <begin position="191"/>
        <end position="211"/>
    </location>
</feature>
<feature type="transmembrane region" description="Helical" evidence="1">
    <location>
        <begin position="115"/>
        <end position="136"/>
    </location>
</feature>
<evidence type="ECO:0000313" key="2">
    <source>
        <dbReference type="EMBL" id="MBB6037031.1"/>
    </source>
</evidence>
<organism evidence="2 3">
    <name type="scientific">Phytomonospora endophytica</name>
    <dbReference type="NCBI Taxonomy" id="714109"/>
    <lineage>
        <taxon>Bacteria</taxon>
        <taxon>Bacillati</taxon>
        <taxon>Actinomycetota</taxon>
        <taxon>Actinomycetes</taxon>
        <taxon>Micromonosporales</taxon>
        <taxon>Micromonosporaceae</taxon>
        <taxon>Phytomonospora</taxon>
    </lineage>
</organism>
<name>A0A841FI62_9ACTN</name>
<gene>
    <name evidence="2" type="ORF">HNR73_004904</name>
</gene>
<dbReference type="RefSeq" id="WP_184789868.1">
    <property type="nucleotide sequence ID" value="NZ_BONT01000072.1"/>
</dbReference>
<accession>A0A841FI62</accession>
<feature type="transmembrane region" description="Helical" evidence="1">
    <location>
        <begin position="20"/>
        <end position="36"/>
    </location>
</feature>
<feature type="transmembrane region" description="Helical" evidence="1">
    <location>
        <begin position="143"/>
        <end position="163"/>
    </location>
</feature>
<proteinExistence type="predicted"/>
<feature type="transmembrane region" description="Helical" evidence="1">
    <location>
        <begin position="42"/>
        <end position="61"/>
    </location>
</feature>
<keyword evidence="1" id="KW-0812">Transmembrane</keyword>
<reference evidence="2 3" key="1">
    <citation type="submission" date="2020-08" db="EMBL/GenBank/DDBJ databases">
        <title>Genomic Encyclopedia of Type Strains, Phase IV (KMG-IV): sequencing the most valuable type-strain genomes for metagenomic binning, comparative biology and taxonomic classification.</title>
        <authorList>
            <person name="Goeker M."/>
        </authorList>
    </citation>
    <scope>NUCLEOTIDE SEQUENCE [LARGE SCALE GENOMIC DNA]</scope>
    <source>
        <strain evidence="2 3">YIM 65646</strain>
    </source>
</reference>
<protein>
    <submittedName>
        <fullName evidence="2">Uncharacterized protein</fullName>
    </submittedName>
</protein>